<dbReference type="Proteomes" id="UP001190926">
    <property type="component" value="Unassembled WGS sequence"/>
</dbReference>
<evidence type="ECO:0000256" key="6">
    <source>
        <dbReference type="ARBA" id="ARBA00022946"/>
    </source>
</evidence>
<organism evidence="11 12">
    <name type="scientific">Perilla frutescens var. hirtella</name>
    <name type="common">Perilla citriodora</name>
    <name type="synonym">Perilla setoyensis</name>
    <dbReference type="NCBI Taxonomy" id="608512"/>
    <lineage>
        <taxon>Eukaryota</taxon>
        <taxon>Viridiplantae</taxon>
        <taxon>Streptophyta</taxon>
        <taxon>Embryophyta</taxon>
        <taxon>Tracheophyta</taxon>
        <taxon>Spermatophyta</taxon>
        <taxon>Magnoliopsida</taxon>
        <taxon>eudicotyledons</taxon>
        <taxon>Gunneridae</taxon>
        <taxon>Pentapetalae</taxon>
        <taxon>asterids</taxon>
        <taxon>lamiids</taxon>
        <taxon>Lamiales</taxon>
        <taxon>Lamiaceae</taxon>
        <taxon>Nepetoideae</taxon>
        <taxon>Elsholtzieae</taxon>
        <taxon>Perilla</taxon>
    </lineage>
</organism>
<gene>
    <name evidence="11" type="ORF">C2S53_011943</name>
</gene>
<keyword evidence="6" id="KW-0809">Transit peptide</keyword>
<dbReference type="Pfam" id="PF03936">
    <property type="entry name" value="Terpene_synth_C"/>
    <property type="match status" value="1"/>
</dbReference>
<evidence type="ECO:0000256" key="8">
    <source>
        <dbReference type="SAM" id="Coils"/>
    </source>
</evidence>
<dbReference type="InterPro" id="IPR001906">
    <property type="entry name" value="Terpene_synth_N"/>
</dbReference>
<dbReference type="GO" id="GO:0000287">
    <property type="term" value="F:magnesium ion binding"/>
    <property type="evidence" value="ECO:0007669"/>
    <property type="project" value="InterPro"/>
</dbReference>
<dbReference type="PANTHER" id="PTHR31225:SF256">
    <property type="entry name" value="(-)-ALPHA-TERPINEOL SYNTHASE-LIKE"/>
    <property type="match status" value="1"/>
</dbReference>
<dbReference type="SFLD" id="SFLDS00005">
    <property type="entry name" value="Isoprenoid_Synthase_Type_I"/>
    <property type="match status" value="1"/>
</dbReference>
<feature type="coiled-coil region" evidence="8">
    <location>
        <begin position="33"/>
        <end position="60"/>
    </location>
</feature>
<dbReference type="GO" id="GO:0009507">
    <property type="term" value="C:chloroplast"/>
    <property type="evidence" value="ECO:0007669"/>
    <property type="project" value="UniProtKB-SubCell"/>
</dbReference>
<sequence length="538" mass="62414">MEARRSANYEVSIWDDDYIQSLTSSYMEGKCEAEAAEKLKNEVKIMIDESRDELEQLELIDNLQRLGISNYFQDEIGKMLHNIWETDHDQHVERDLHATALKFRLLRQHGYHVPQEVLGSLMENLKESSDVRGLVSVYEASYLSMEGENILDLSRDLSWHHLSERVEQIREARVADQVRHSLELPLHWRVQRLEARWFAQLYETRSDANPSLVDLAKLNFNMVQATYQGELKRLSSWYKESGLPEKLGFARHRLAECFLWSVGFIPEAHLGHSRETLTKAAVLITIIDDIYDVYGTLEELQLFTHTIERWDINSLERLPEYMAICFLALFNSANEFAYRIMRDQGFNVISNLRRLWTELSRAYYLEAKWFEKGYIPSTDEYLKTACVSISGPLLIIYGYLSTTNPIKKEELERLEQHPYPPIIACPSMVLRLADDLGTAEDEIKRGDVAKSIQCFINETGCSQEDARRHLNNLIQATLKAINKHILINNNNFNFNFTTIAMNIARISLCFYQHGDGFGLPHSQTNTNLLHLIVHHIPM</sequence>
<dbReference type="InterPro" id="IPR050148">
    <property type="entry name" value="Terpene_synthase-like"/>
</dbReference>
<evidence type="ECO:0000259" key="9">
    <source>
        <dbReference type="Pfam" id="PF01397"/>
    </source>
</evidence>
<keyword evidence="12" id="KW-1185">Reference proteome</keyword>
<dbReference type="InterPro" id="IPR036965">
    <property type="entry name" value="Terpene_synth_N_sf"/>
</dbReference>
<comment type="subunit">
    <text evidence="2">Monomer.</text>
</comment>
<dbReference type="SFLD" id="SFLDG01019">
    <property type="entry name" value="Terpene_Cyclase_Like_1_C_Termi"/>
    <property type="match status" value="1"/>
</dbReference>
<keyword evidence="4" id="KW-0934">Plastid</keyword>
<evidence type="ECO:0000256" key="5">
    <source>
        <dbReference type="ARBA" id="ARBA00022723"/>
    </source>
</evidence>
<dbReference type="InterPro" id="IPR044814">
    <property type="entry name" value="Terpene_cyclase_plant_C1"/>
</dbReference>
<evidence type="ECO:0000313" key="12">
    <source>
        <dbReference type="Proteomes" id="UP001190926"/>
    </source>
</evidence>
<dbReference type="CDD" id="cd00684">
    <property type="entry name" value="Terpene_cyclase_plant_C1"/>
    <property type="match status" value="1"/>
</dbReference>
<dbReference type="InterPro" id="IPR008949">
    <property type="entry name" value="Isoprenoid_synthase_dom_sf"/>
</dbReference>
<dbReference type="GO" id="GO:0016099">
    <property type="term" value="P:monoterpenoid biosynthetic process"/>
    <property type="evidence" value="ECO:0007669"/>
    <property type="project" value="UniProtKB-ARBA"/>
</dbReference>
<evidence type="ECO:0000256" key="1">
    <source>
        <dbReference type="ARBA" id="ARBA00004229"/>
    </source>
</evidence>
<dbReference type="EMBL" id="SDAM02000091">
    <property type="protein sequence ID" value="KAH6831346.1"/>
    <property type="molecule type" value="Genomic_DNA"/>
</dbReference>
<dbReference type="Gene3D" id="1.10.600.10">
    <property type="entry name" value="Farnesyl Diphosphate Synthase"/>
    <property type="match status" value="1"/>
</dbReference>
<accession>A0AAD4JCM2</accession>
<dbReference type="GO" id="GO:0016102">
    <property type="term" value="P:diterpenoid biosynthetic process"/>
    <property type="evidence" value="ECO:0007669"/>
    <property type="project" value="InterPro"/>
</dbReference>
<evidence type="ECO:0000256" key="4">
    <source>
        <dbReference type="ARBA" id="ARBA00022640"/>
    </source>
</evidence>
<dbReference type="Pfam" id="PF01397">
    <property type="entry name" value="Terpene_synth"/>
    <property type="match status" value="1"/>
</dbReference>
<dbReference type="FunFam" id="1.10.600.10:FF:000007">
    <property type="entry name" value="Isoprene synthase, chloroplastic"/>
    <property type="match status" value="1"/>
</dbReference>
<dbReference type="InterPro" id="IPR034741">
    <property type="entry name" value="Terpene_cyclase-like_1_C"/>
</dbReference>
<dbReference type="Gene3D" id="1.50.10.130">
    <property type="entry name" value="Terpene synthase, N-terminal domain"/>
    <property type="match status" value="1"/>
</dbReference>
<dbReference type="InterPro" id="IPR005630">
    <property type="entry name" value="Terpene_synthase_metal-bd"/>
</dbReference>
<proteinExistence type="inferred from homology"/>
<dbReference type="SUPFAM" id="SSF48576">
    <property type="entry name" value="Terpenoid synthases"/>
    <property type="match status" value="1"/>
</dbReference>
<evidence type="ECO:0000256" key="2">
    <source>
        <dbReference type="ARBA" id="ARBA00011245"/>
    </source>
</evidence>
<reference evidence="11 12" key="1">
    <citation type="journal article" date="2021" name="Nat. Commun.">
        <title>Incipient diploidization of the medicinal plant Perilla within 10,000 years.</title>
        <authorList>
            <person name="Zhang Y."/>
            <person name="Shen Q."/>
            <person name="Leng L."/>
            <person name="Zhang D."/>
            <person name="Chen S."/>
            <person name="Shi Y."/>
            <person name="Ning Z."/>
            <person name="Chen S."/>
        </authorList>
    </citation>
    <scope>NUCLEOTIDE SEQUENCE [LARGE SCALE GENOMIC DNA]</scope>
    <source>
        <strain evidence="12">cv. PC099</strain>
    </source>
</reference>
<dbReference type="AlphaFoldDB" id="A0AAD4JCM2"/>
<dbReference type="InterPro" id="IPR008930">
    <property type="entry name" value="Terpenoid_cyclase/PrenylTrfase"/>
</dbReference>
<comment type="subcellular location">
    <subcellularLocation>
        <location evidence="1">Plastid</location>
        <location evidence="1">Chloroplast</location>
    </subcellularLocation>
</comment>
<dbReference type="GO" id="GO:0010333">
    <property type="term" value="F:terpene synthase activity"/>
    <property type="evidence" value="ECO:0007669"/>
    <property type="project" value="InterPro"/>
</dbReference>
<evidence type="ECO:0000313" key="11">
    <source>
        <dbReference type="EMBL" id="KAH6831346.1"/>
    </source>
</evidence>
<protein>
    <submittedName>
        <fullName evidence="11">Uncharacterized protein</fullName>
    </submittedName>
</protein>
<keyword evidence="8" id="KW-0175">Coiled coil</keyword>
<evidence type="ECO:0000256" key="7">
    <source>
        <dbReference type="ARBA" id="ARBA00033744"/>
    </source>
</evidence>
<comment type="similarity">
    <text evidence="7">Belongs to the terpene synthase family. Tpsb subfamily.</text>
</comment>
<dbReference type="PANTHER" id="PTHR31225">
    <property type="entry name" value="OS04G0344100 PROTEIN-RELATED"/>
    <property type="match status" value="1"/>
</dbReference>
<keyword evidence="3" id="KW-0150">Chloroplast</keyword>
<evidence type="ECO:0000256" key="3">
    <source>
        <dbReference type="ARBA" id="ARBA00022528"/>
    </source>
</evidence>
<name>A0AAD4JCM2_PERFH</name>
<dbReference type="SUPFAM" id="SSF48239">
    <property type="entry name" value="Terpenoid cyclases/Protein prenyltransferases"/>
    <property type="match status" value="1"/>
</dbReference>
<comment type="caution">
    <text evidence="11">The sequence shown here is derived from an EMBL/GenBank/DDBJ whole genome shotgun (WGS) entry which is preliminary data.</text>
</comment>
<feature type="domain" description="Terpene synthase metal-binding" evidence="10">
    <location>
        <begin position="239"/>
        <end position="478"/>
    </location>
</feature>
<keyword evidence="5" id="KW-0479">Metal-binding</keyword>
<feature type="domain" description="Terpene synthase N-terminal" evidence="9">
    <location>
        <begin position="13"/>
        <end position="182"/>
    </location>
</feature>
<evidence type="ECO:0000259" key="10">
    <source>
        <dbReference type="Pfam" id="PF03936"/>
    </source>
</evidence>